<sequence>MRARGALALATLCALLCLAVSGCTLGTQRPEDDDMTPSSSAPNNSVPAAEEAAASSGDNIAEASVTRVRSGLGVGLNVSVQLRTSAMSAEELAALLSAMASFIPDDIGVVQFVARDDAGKIFRLTEVGKELAIPALNTNSSAGEVTIPAADLREAFPE</sequence>
<dbReference type="AlphaFoldDB" id="A0A2U1SWH3"/>
<keyword evidence="2" id="KW-0732">Signal</keyword>
<feature type="region of interest" description="Disordered" evidence="1">
    <location>
        <begin position="28"/>
        <end position="58"/>
    </location>
</feature>
<name>A0A2U1SWH3_9MICO</name>
<dbReference type="PROSITE" id="PS51257">
    <property type="entry name" value="PROKAR_LIPOPROTEIN"/>
    <property type="match status" value="1"/>
</dbReference>
<evidence type="ECO:0000256" key="2">
    <source>
        <dbReference type="SAM" id="SignalP"/>
    </source>
</evidence>
<feature type="chain" id="PRO_5039295511" evidence="2">
    <location>
        <begin position="20"/>
        <end position="158"/>
    </location>
</feature>
<protein>
    <submittedName>
        <fullName evidence="3">Uncharacterized protein</fullName>
    </submittedName>
</protein>
<comment type="caution">
    <text evidence="3">The sequence shown here is derived from an EMBL/GenBank/DDBJ whole genome shotgun (WGS) entry which is preliminary data.</text>
</comment>
<dbReference type="EMBL" id="QEEX01000002">
    <property type="protein sequence ID" value="PWB95975.1"/>
    <property type="molecule type" value="Genomic_DNA"/>
</dbReference>
<accession>A0A2U1SWH3</accession>
<evidence type="ECO:0000256" key="1">
    <source>
        <dbReference type="SAM" id="MobiDB-lite"/>
    </source>
</evidence>
<evidence type="ECO:0000313" key="4">
    <source>
        <dbReference type="Proteomes" id="UP000244978"/>
    </source>
</evidence>
<keyword evidence="4" id="KW-1185">Reference proteome</keyword>
<feature type="signal peptide" evidence="2">
    <location>
        <begin position="1"/>
        <end position="19"/>
    </location>
</feature>
<reference evidence="4" key="1">
    <citation type="submission" date="2018-04" db="EMBL/GenBank/DDBJ databases">
        <authorList>
            <person name="Liu S."/>
            <person name="Wang Z."/>
            <person name="Li J."/>
        </authorList>
    </citation>
    <scope>NUCLEOTIDE SEQUENCE [LARGE SCALE GENOMIC DNA]</scope>
    <source>
        <strain evidence="4">S1194</strain>
    </source>
</reference>
<feature type="compositionally biased region" description="Low complexity" evidence="1">
    <location>
        <begin position="37"/>
        <end position="55"/>
    </location>
</feature>
<evidence type="ECO:0000313" key="3">
    <source>
        <dbReference type="EMBL" id="PWB95975.1"/>
    </source>
</evidence>
<proteinExistence type="predicted"/>
<gene>
    <name evidence="3" type="ORF">DF220_11240</name>
</gene>
<organism evidence="3 4">
    <name type="scientific">Homoserinimonas hongtaonis</name>
    <dbReference type="NCBI Taxonomy" id="2079791"/>
    <lineage>
        <taxon>Bacteria</taxon>
        <taxon>Bacillati</taxon>
        <taxon>Actinomycetota</taxon>
        <taxon>Actinomycetes</taxon>
        <taxon>Micrococcales</taxon>
        <taxon>Microbacteriaceae</taxon>
        <taxon>Homoserinimonas</taxon>
    </lineage>
</organism>
<dbReference type="Proteomes" id="UP000244978">
    <property type="component" value="Unassembled WGS sequence"/>
</dbReference>